<comment type="caution">
    <text evidence="2">The sequence shown here is derived from an EMBL/GenBank/DDBJ whole genome shotgun (WGS) entry which is preliminary data.</text>
</comment>
<feature type="transmembrane region" description="Helical" evidence="1">
    <location>
        <begin position="55"/>
        <end position="74"/>
    </location>
</feature>
<name>A0A931NDI1_9BURK</name>
<dbReference type="EMBL" id="JAEDAL010000002">
    <property type="protein sequence ID" value="MBH9552260.1"/>
    <property type="molecule type" value="Genomic_DNA"/>
</dbReference>
<accession>A0A931NDI1</accession>
<keyword evidence="1" id="KW-1133">Transmembrane helix</keyword>
<keyword evidence="1" id="KW-0812">Transmembrane</keyword>
<keyword evidence="3" id="KW-1185">Reference proteome</keyword>
<organism evidence="2 3">
    <name type="scientific">Inhella gelatinilytica</name>
    <dbReference type="NCBI Taxonomy" id="2795030"/>
    <lineage>
        <taxon>Bacteria</taxon>
        <taxon>Pseudomonadati</taxon>
        <taxon>Pseudomonadota</taxon>
        <taxon>Betaproteobacteria</taxon>
        <taxon>Burkholderiales</taxon>
        <taxon>Sphaerotilaceae</taxon>
        <taxon>Inhella</taxon>
    </lineage>
</organism>
<proteinExistence type="predicted"/>
<dbReference type="AlphaFoldDB" id="A0A931NDI1"/>
<evidence type="ECO:0000256" key="1">
    <source>
        <dbReference type="SAM" id="Phobius"/>
    </source>
</evidence>
<feature type="transmembrane region" description="Helical" evidence="1">
    <location>
        <begin position="23"/>
        <end position="43"/>
    </location>
</feature>
<keyword evidence="1" id="KW-0472">Membrane</keyword>
<evidence type="ECO:0000313" key="2">
    <source>
        <dbReference type="EMBL" id="MBH9552260.1"/>
    </source>
</evidence>
<dbReference type="RefSeq" id="WP_198099885.1">
    <property type="nucleotide sequence ID" value="NZ_JAEDAL010000002.1"/>
</dbReference>
<gene>
    <name evidence="2" type="ORF">I7X43_05275</name>
</gene>
<reference evidence="2" key="1">
    <citation type="submission" date="2020-12" db="EMBL/GenBank/DDBJ databases">
        <title>The genome sequence of Inhella sp. 4Y17.</title>
        <authorList>
            <person name="Liu Y."/>
        </authorList>
    </citation>
    <scope>NUCLEOTIDE SEQUENCE</scope>
    <source>
        <strain evidence="2">4Y10</strain>
    </source>
</reference>
<sequence>MDALKGKNNAEQGGFAVTDPQGVLIFGVSLIVALLFELFLAGIIDKPKDGFLERLIAGLVCGGLALVINSLLMYRIRALLPGVRLDLELGEISFPGGGLAANGVFDYVRPKFWMQYLDRIVIKTDQVTQIGLDARWKKVPFLGDKDGERRVWTLRLDGDFGSTGIDFSNKKKAEQAYGQLAAYLEAGSPVVVR</sequence>
<protein>
    <submittedName>
        <fullName evidence="2">Uncharacterized protein</fullName>
    </submittedName>
</protein>
<dbReference type="Proteomes" id="UP000620139">
    <property type="component" value="Unassembled WGS sequence"/>
</dbReference>
<evidence type="ECO:0000313" key="3">
    <source>
        <dbReference type="Proteomes" id="UP000620139"/>
    </source>
</evidence>